<dbReference type="Gene3D" id="3.40.50.2020">
    <property type="match status" value="2"/>
</dbReference>
<evidence type="ECO:0000313" key="4">
    <source>
        <dbReference type="Proteomes" id="UP000288096"/>
    </source>
</evidence>
<dbReference type="InterPro" id="IPR000836">
    <property type="entry name" value="PRTase_dom"/>
</dbReference>
<dbReference type="GO" id="GO:0016301">
    <property type="term" value="F:kinase activity"/>
    <property type="evidence" value="ECO:0007669"/>
    <property type="project" value="UniProtKB-KW"/>
</dbReference>
<name>A0A401FZE1_9BACT</name>
<dbReference type="GO" id="GO:0006164">
    <property type="term" value="P:purine nucleotide biosynthetic process"/>
    <property type="evidence" value="ECO:0007669"/>
    <property type="project" value="TreeGrafter"/>
</dbReference>
<dbReference type="GO" id="GO:0006015">
    <property type="term" value="P:5-phosphoribose 1-diphosphate biosynthetic process"/>
    <property type="evidence" value="ECO:0007669"/>
    <property type="project" value="TreeGrafter"/>
</dbReference>
<gene>
    <name evidence="3" type="ORF">DENIS_3334</name>
</gene>
<dbReference type="Proteomes" id="UP000288096">
    <property type="component" value="Unassembled WGS sequence"/>
</dbReference>
<accession>A0A401FZE1</accession>
<dbReference type="GO" id="GO:0002189">
    <property type="term" value="C:ribose phosphate diphosphokinase complex"/>
    <property type="evidence" value="ECO:0007669"/>
    <property type="project" value="TreeGrafter"/>
</dbReference>
<dbReference type="Pfam" id="PF00156">
    <property type="entry name" value="Pribosyltran"/>
    <property type="match status" value="1"/>
</dbReference>
<reference evidence="4" key="1">
    <citation type="submission" date="2017-11" db="EMBL/GenBank/DDBJ databases">
        <authorList>
            <person name="Watanabe M."/>
            <person name="Kojima H."/>
        </authorList>
    </citation>
    <scope>NUCLEOTIDE SEQUENCE [LARGE SCALE GENOMIC DNA]</scope>
    <source>
        <strain evidence="4">Tokyo 01</strain>
    </source>
</reference>
<keyword evidence="3" id="KW-0418">Kinase</keyword>
<dbReference type="InterPro" id="IPR005946">
    <property type="entry name" value="Rib-P_diPkinase"/>
</dbReference>
<dbReference type="SUPFAM" id="SSF53271">
    <property type="entry name" value="PRTase-like"/>
    <property type="match status" value="2"/>
</dbReference>
<keyword evidence="1" id="KW-0545">Nucleotide biosynthesis</keyword>
<dbReference type="GO" id="GO:0000287">
    <property type="term" value="F:magnesium ion binding"/>
    <property type="evidence" value="ECO:0007669"/>
    <property type="project" value="InterPro"/>
</dbReference>
<dbReference type="PANTHER" id="PTHR10210:SF45">
    <property type="entry name" value="RIBOSE-PHOSPHATE PYROPHOSPHOKINASE 3, CHLOROPLASTIC"/>
    <property type="match status" value="1"/>
</dbReference>
<evidence type="ECO:0000256" key="1">
    <source>
        <dbReference type="RuleBase" id="RU004324"/>
    </source>
</evidence>
<keyword evidence="4" id="KW-1185">Reference proteome</keyword>
<comment type="caution">
    <text evidence="3">The sequence shown here is derived from an EMBL/GenBank/DDBJ whole genome shotgun (WGS) entry which is preliminary data.</text>
</comment>
<dbReference type="RefSeq" id="WP_124329538.1">
    <property type="nucleotide sequence ID" value="NZ_BEXT01000001.1"/>
</dbReference>
<dbReference type="GO" id="GO:0005737">
    <property type="term" value="C:cytoplasm"/>
    <property type="evidence" value="ECO:0007669"/>
    <property type="project" value="TreeGrafter"/>
</dbReference>
<dbReference type="InterPro" id="IPR029057">
    <property type="entry name" value="PRTase-like"/>
</dbReference>
<sequence>MIFLYHCPQMKELAERIARIRPDVLPGRIDWSSFRDGYPNLKILDAGAARNRDIVFLASFDRPSEIFKQISVIYEIPRLVVRSFKILLPYYPTGTMERVEQEGEIATAFTLARMLSIIPHSASGPSQIVIYDIHALQERFYFSDAVIPRLESAIPLIRARLRHLENIAIAFPDEGALKRFSRMFPEYPLVICHKIREGNQRIVSIREGNPSGRHVVIIDDLVMTGGTLLETRKVLEENGAAKVSAYVTHGVFPDESWKKFSDAGFFRFWITDSCPRTAEAVRGKSPFEVLSLDQAIADILV</sequence>
<evidence type="ECO:0000259" key="2">
    <source>
        <dbReference type="Pfam" id="PF00156"/>
    </source>
</evidence>
<keyword evidence="3" id="KW-0808">Transferase</keyword>
<dbReference type="AlphaFoldDB" id="A0A401FZE1"/>
<protein>
    <submittedName>
        <fullName evidence="3">Ribose-phosphate pyrophosphokinase 4</fullName>
    </submittedName>
</protein>
<dbReference type="NCBIfam" id="TIGR01251">
    <property type="entry name" value="ribP_PPkin"/>
    <property type="match status" value="1"/>
</dbReference>
<evidence type="ECO:0000313" key="3">
    <source>
        <dbReference type="EMBL" id="GBC62362.1"/>
    </source>
</evidence>
<dbReference type="EMBL" id="BEXT01000001">
    <property type="protein sequence ID" value="GBC62362.1"/>
    <property type="molecule type" value="Genomic_DNA"/>
</dbReference>
<dbReference type="OrthoDB" id="9777067at2"/>
<dbReference type="CDD" id="cd06223">
    <property type="entry name" value="PRTases_typeI"/>
    <property type="match status" value="1"/>
</dbReference>
<dbReference type="PANTHER" id="PTHR10210">
    <property type="entry name" value="RIBOSE-PHOSPHATE DIPHOSPHOKINASE FAMILY MEMBER"/>
    <property type="match status" value="1"/>
</dbReference>
<feature type="domain" description="Phosphoribosyltransferase" evidence="2">
    <location>
        <begin position="202"/>
        <end position="249"/>
    </location>
</feature>
<comment type="similarity">
    <text evidence="1">Belongs to the ribose-phosphate pyrophosphokinase family.</text>
</comment>
<reference evidence="4" key="2">
    <citation type="submission" date="2019-01" db="EMBL/GenBank/DDBJ databases">
        <title>Genome sequence of Desulfonema ishimotonii strain Tokyo 01.</title>
        <authorList>
            <person name="Fukui M."/>
        </authorList>
    </citation>
    <scope>NUCLEOTIDE SEQUENCE [LARGE SCALE GENOMIC DNA]</scope>
    <source>
        <strain evidence="4">Tokyo 01</strain>
    </source>
</reference>
<dbReference type="SMART" id="SM01400">
    <property type="entry name" value="Pribosyltran_N"/>
    <property type="match status" value="1"/>
</dbReference>
<organism evidence="3 4">
    <name type="scientific">Desulfonema ishimotonii</name>
    <dbReference type="NCBI Taxonomy" id="45657"/>
    <lineage>
        <taxon>Bacteria</taxon>
        <taxon>Pseudomonadati</taxon>
        <taxon>Thermodesulfobacteriota</taxon>
        <taxon>Desulfobacteria</taxon>
        <taxon>Desulfobacterales</taxon>
        <taxon>Desulfococcaceae</taxon>
        <taxon>Desulfonema</taxon>
    </lineage>
</organism>
<proteinExistence type="inferred from homology"/>